<dbReference type="EMBL" id="AP011633">
    <property type="protein sequence ID" value="BAJ46606.1"/>
    <property type="molecule type" value="Genomic_DNA"/>
</dbReference>
<dbReference type="Gene3D" id="1.10.10.10">
    <property type="entry name" value="Winged helix-like DNA-binding domain superfamily/Winged helix DNA-binding domain"/>
    <property type="match status" value="1"/>
</dbReference>
<dbReference type="BioCyc" id="CCAL311458:G131R-735-MONOMER"/>
<dbReference type="KEGG" id="csu:CSUB_C0721"/>
<dbReference type="InterPro" id="IPR036390">
    <property type="entry name" value="WH_DNA-bd_sf"/>
</dbReference>
<reference evidence="2" key="3">
    <citation type="journal article" date="2012" name="PLoS ONE">
        <title>A Deeply Branching Thermophilic Bacterium with an Ancient Acetyl-CoA Pathway Dominates a Subsurface Ecosystem.</title>
        <authorList>
            <person name="Takami H."/>
            <person name="Noguchi H."/>
            <person name="Takaki Y."/>
            <person name="Uchiyama I."/>
            <person name="Toyoda A."/>
            <person name="Nishi S."/>
            <person name="Chee G.-J."/>
            <person name="Arai W."/>
            <person name="Nunoura T."/>
            <person name="Itoh T."/>
            <person name="Hattori M."/>
            <person name="Takai K."/>
        </authorList>
    </citation>
    <scope>NUCLEOTIDE SEQUENCE</scope>
</reference>
<evidence type="ECO:0000256" key="1">
    <source>
        <dbReference type="SAM" id="Phobius"/>
    </source>
</evidence>
<reference evidence="2 4" key="1">
    <citation type="journal article" date="2005" name="Environ. Microbiol.">
        <title>Genetic and functional properties of uncultivated thermophilic crenarchaeotes from a subsurface gold mine as revealed by analysis of genome fragments.</title>
        <authorList>
            <person name="Nunoura T."/>
            <person name="Hirayama H."/>
            <person name="Takami H."/>
            <person name="Oida H."/>
            <person name="Nishi S."/>
            <person name="Shimamura S."/>
            <person name="Suzuki Y."/>
            <person name="Inagaki F."/>
            <person name="Takai K."/>
            <person name="Nealson K.H."/>
            <person name="Horikoshi K."/>
        </authorList>
    </citation>
    <scope>NUCLEOTIDE SEQUENCE [LARGE SCALE GENOMIC DNA]</scope>
</reference>
<dbReference type="AlphaFoldDB" id="E6N2Q0"/>
<dbReference type="SUPFAM" id="SSF46785">
    <property type="entry name" value="Winged helix' DNA-binding domain"/>
    <property type="match status" value="1"/>
</dbReference>
<keyword evidence="1" id="KW-0812">Transmembrane</keyword>
<feature type="transmembrane region" description="Helical" evidence="1">
    <location>
        <begin position="260"/>
        <end position="280"/>
    </location>
</feature>
<sequence length="310" mass="34426">MFGALGLIDMSDFEGQPSKMSDEELLWLVRHKVRKAIILAVGEEGRIGATALKQKLGISTGSLYYNLRQMSQLITQDDKKNYILTEDGLRIYRTLTAKNDSEAAPKLSKTAELLSSVFFPMWLFSPIYESKVVASVLGPLSLFVLVFVALAGRHELFMLNIRPAVPLNHFSFALSLGFTYLSGFLVLTFFSYLFSGRFRSASSALKQLQNSRLRTTLVEAGKLLSSFSVALLPMGLVPGLSVVDRVLQTSLLSNIFLRDTLIVISQTMSIFLISAAVAYAKKMRWQTSMGVALAYFYLSNLVNYVSLPQV</sequence>
<gene>
    <name evidence="3" type="ORF">CSUB_C0721</name>
    <name evidence="2" type="ORF">HGMM_F01H02C13</name>
</gene>
<dbReference type="STRING" id="311458.CSUB_C0721"/>
<feature type="transmembrane region" description="Helical" evidence="1">
    <location>
        <begin position="132"/>
        <end position="152"/>
    </location>
</feature>
<reference evidence="2 4" key="2">
    <citation type="journal article" date="2011" name="Nucleic Acids Res.">
        <title>Insights into the evolution of Archaea and eukaryotic protein modifier systems revealed by the genome of a novel archaeal group.</title>
        <authorList>
            <person name="Nunoura T."/>
            <person name="Takaki Y."/>
            <person name="Kakuta J."/>
            <person name="Nishi S."/>
            <person name="Sugahara J."/>
            <person name="Kazama H."/>
            <person name="Chee G."/>
            <person name="Hattori M."/>
            <person name="Kanai A."/>
            <person name="Atomi H."/>
            <person name="Takai K."/>
            <person name="Takami H."/>
        </authorList>
    </citation>
    <scope>NUCLEOTIDE SEQUENCE [LARGE SCALE GENOMIC DNA]</scope>
</reference>
<keyword evidence="1" id="KW-0472">Membrane</keyword>
<evidence type="ECO:0000313" key="3">
    <source>
        <dbReference type="EMBL" id="BAJ50580.1"/>
    </source>
</evidence>
<feature type="transmembrane region" description="Helical" evidence="1">
    <location>
        <begin position="172"/>
        <end position="195"/>
    </location>
</feature>
<dbReference type="InterPro" id="IPR036388">
    <property type="entry name" value="WH-like_DNA-bd_sf"/>
</dbReference>
<feature type="transmembrane region" description="Helical" evidence="1">
    <location>
        <begin position="216"/>
        <end position="240"/>
    </location>
</feature>
<name>E6N2Q0_CALS0</name>
<keyword evidence="1" id="KW-1133">Transmembrane helix</keyword>
<proteinExistence type="predicted"/>
<dbReference type="Proteomes" id="UP000008120">
    <property type="component" value="Chromosome"/>
</dbReference>
<organism evidence="2 4">
    <name type="scientific">Caldiarchaeum subterraneum</name>
    <dbReference type="NCBI Taxonomy" id="311458"/>
    <lineage>
        <taxon>Archaea</taxon>
        <taxon>Nitrososphaerota</taxon>
        <taxon>Candidatus Caldarchaeales</taxon>
        <taxon>Candidatus Caldarchaeaceae</taxon>
        <taxon>Candidatus Caldarchaeum</taxon>
    </lineage>
</organism>
<protein>
    <submittedName>
        <fullName evidence="2">Uncharacterized protein</fullName>
    </submittedName>
</protein>
<evidence type="ECO:0000313" key="4">
    <source>
        <dbReference type="Proteomes" id="UP000008120"/>
    </source>
</evidence>
<dbReference type="EMBL" id="BA000048">
    <property type="protein sequence ID" value="BAJ50580.1"/>
    <property type="molecule type" value="Genomic_DNA"/>
</dbReference>
<evidence type="ECO:0000313" key="2">
    <source>
        <dbReference type="EMBL" id="BAJ46606.1"/>
    </source>
</evidence>
<accession>E6N2Q0</accession>